<dbReference type="Proteomes" id="UP000523863">
    <property type="component" value="Unassembled WGS sequence"/>
</dbReference>
<evidence type="ECO:0000313" key="5">
    <source>
        <dbReference type="EMBL" id="MBB5598226.1"/>
    </source>
</evidence>
<dbReference type="GO" id="GO:1901137">
    <property type="term" value="P:carbohydrate derivative biosynthetic process"/>
    <property type="evidence" value="ECO:0007669"/>
    <property type="project" value="UniProtKB-ARBA"/>
</dbReference>
<dbReference type="Pfam" id="PF13692">
    <property type="entry name" value="Glyco_trans_1_4"/>
    <property type="match status" value="1"/>
</dbReference>
<evidence type="ECO:0000256" key="1">
    <source>
        <dbReference type="ARBA" id="ARBA00021292"/>
    </source>
</evidence>
<evidence type="ECO:0000313" key="6">
    <source>
        <dbReference type="Proteomes" id="UP000523863"/>
    </source>
</evidence>
<accession>A0A7W8YB23</accession>
<feature type="domain" description="Glycosyltransferase subfamily 4-like N-terminal" evidence="4">
    <location>
        <begin position="31"/>
        <end position="192"/>
    </location>
</feature>
<name>A0A7W8YB23_9MICC</name>
<evidence type="ECO:0000256" key="3">
    <source>
        <dbReference type="ARBA" id="ARBA00022679"/>
    </source>
</evidence>
<dbReference type="CDD" id="cd03801">
    <property type="entry name" value="GT4_PimA-like"/>
    <property type="match status" value="1"/>
</dbReference>
<dbReference type="AlphaFoldDB" id="A0A7W8YB23"/>
<protein>
    <recommendedName>
        <fullName evidence="1">D-inositol 3-phosphate glycosyltransferase</fullName>
    </recommendedName>
</protein>
<dbReference type="InterPro" id="IPR050194">
    <property type="entry name" value="Glycosyltransferase_grp1"/>
</dbReference>
<reference evidence="5 6" key="1">
    <citation type="submission" date="2020-08" db="EMBL/GenBank/DDBJ databases">
        <title>Sequencing the genomes of 1000 actinobacteria strains.</title>
        <authorList>
            <person name="Klenk H.-P."/>
        </authorList>
    </citation>
    <scope>NUCLEOTIDE SEQUENCE [LARGE SCALE GENOMIC DNA]</scope>
    <source>
        <strain evidence="5 6">DSM 23694</strain>
    </source>
</reference>
<dbReference type="GO" id="GO:0016757">
    <property type="term" value="F:glycosyltransferase activity"/>
    <property type="evidence" value="ECO:0007669"/>
    <property type="project" value="UniProtKB-KW"/>
</dbReference>
<dbReference type="PANTHER" id="PTHR45947:SF3">
    <property type="entry name" value="SULFOQUINOVOSYL TRANSFERASE SQD2"/>
    <property type="match status" value="1"/>
</dbReference>
<proteinExistence type="predicted"/>
<comment type="caution">
    <text evidence="5">The sequence shown here is derived from an EMBL/GenBank/DDBJ whole genome shotgun (WGS) entry which is preliminary data.</text>
</comment>
<dbReference type="RefSeq" id="WP_183641631.1">
    <property type="nucleotide sequence ID" value="NZ_JACHBL010000001.1"/>
</dbReference>
<evidence type="ECO:0000259" key="4">
    <source>
        <dbReference type="Pfam" id="PF13439"/>
    </source>
</evidence>
<organism evidence="5 6">
    <name type="scientific">Neomicrococcus lactis</name>
    <dbReference type="NCBI Taxonomy" id="732241"/>
    <lineage>
        <taxon>Bacteria</taxon>
        <taxon>Bacillati</taxon>
        <taxon>Actinomycetota</taxon>
        <taxon>Actinomycetes</taxon>
        <taxon>Micrococcales</taxon>
        <taxon>Micrococcaceae</taxon>
        <taxon>Neomicrococcus</taxon>
    </lineage>
</organism>
<dbReference type="EMBL" id="JACHBL010000001">
    <property type="protein sequence ID" value="MBB5598226.1"/>
    <property type="molecule type" value="Genomic_DNA"/>
</dbReference>
<dbReference type="Pfam" id="PF13439">
    <property type="entry name" value="Glyco_transf_4"/>
    <property type="match status" value="1"/>
</dbReference>
<gene>
    <name evidence="5" type="ORF">BKA12_001306</name>
</gene>
<keyword evidence="3 5" id="KW-0808">Transferase</keyword>
<sequence>MSAVSPSVSIGSAARDVKPIALWVIPVADLGGVARHVLDVFRTGMAKYRLVLFCPEGLLAERVRELGGAVITGSFGPDYGFAQSARSLRGVIKSLKPAIVHTHLAYADFVAAAVLAADRSVKLVSSEHGIAGDDSIYHKNQLKAQARSWAHAARLKRADALIAVAESTKREMQRKWRAPERLKVILNGVDRENDDAPAPASADIQAGGPRVLSLSRLSPEKRIVQLLRAFPRILSEEPGATLTVAGTGLEQSQLEQLTHTLGLDKVVSFAGFVDAQRAMKEHDVLVQLSSWENCSYTLLDAVASGLGVVATPVGGNPEILDAEYLTDAEDTERIARLILDQFTGVKKRPVLETTWPGIRDMLESIEELYDNLS</sequence>
<keyword evidence="6" id="KW-1185">Reference proteome</keyword>
<evidence type="ECO:0000256" key="2">
    <source>
        <dbReference type="ARBA" id="ARBA00022676"/>
    </source>
</evidence>
<dbReference type="Gene3D" id="3.40.50.2000">
    <property type="entry name" value="Glycogen Phosphorylase B"/>
    <property type="match status" value="2"/>
</dbReference>
<dbReference type="SUPFAM" id="SSF53756">
    <property type="entry name" value="UDP-Glycosyltransferase/glycogen phosphorylase"/>
    <property type="match status" value="1"/>
</dbReference>
<dbReference type="PANTHER" id="PTHR45947">
    <property type="entry name" value="SULFOQUINOVOSYL TRANSFERASE SQD2"/>
    <property type="match status" value="1"/>
</dbReference>
<dbReference type="InterPro" id="IPR028098">
    <property type="entry name" value="Glyco_trans_4-like_N"/>
</dbReference>
<keyword evidence="2" id="KW-0328">Glycosyltransferase</keyword>